<dbReference type="PANTHER" id="PTHR46291:SF9">
    <property type="entry name" value="C2 CALCIUM-DEPENDENT DOMAIN-CONTAINING PROTEIN 4C-LIKE"/>
    <property type="match status" value="1"/>
</dbReference>
<feature type="domain" description="C2" evidence="2">
    <location>
        <begin position="312"/>
        <end position="439"/>
    </location>
</feature>
<keyword evidence="4" id="KW-1185">Reference proteome</keyword>
<sequence>MQVCLQRRTHHNLTGKTFGFGGKEFTLNHQKITMWVLGKIRESMESIPLELSRYIGKSEEDILLSSKTSFPQNLHSNILTPDKIPEFCLPPRLCKRSLLPETEKIPSYLQDLKQLTKRISSPTHVKSKNGDESVALKKKQKPLPFSAEGYGLTGIYESLNTRRKESLFLSKCPVYMFDRSVPATAPKLAKETNPPQSSGFFPLFSCKSLSETWSTERETSSSSDSSPLSSLYSSKFSLYIASSRGRLKGAVSCPSLFDSKKDRGRQRKGLMSLTTSPSGPPTLENSSPVLLPLHVLQGQQRSQQEHVLPLQGRGRVHLFAEHTTFKDPQCSLSTVRVRVVSVEGVWDCADRQTLNCAVNLCLTPGKLQQQESTTIRNCRSPVFNEDFFFTELGHTDLHDLQLMLKVVDKPTAGKLRRGAVIGVVTKPLSQLLAFNKPVD</sequence>
<dbReference type="PANTHER" id="PTHR46291">
    <property type="entry name" value="C2 DOMAIN-CONTAINING PROTEIN"/>
    <property type="match status" value="1"/>
</dbReference>
<reference evidence="3" key="2">
    <citation type="submission" date="2025-09" db="UniProtKB">
        <authorList>
            <consortium name="Ensembl"/>
        </authorList>
    </citation>
    <scope>IDENTIFICATION</scope>
</reference>
<dbReference type="SUPFAM" id="SSF49562">
    <property type="entry name" value="C2 domain (Calcium/lipid-binding domain, CaLB)"/>
    <property type="match status" value="1"/>
</dbReference>
<evidence type="ECO:0000259" key="2">
    <source>
        <dbReference type="PROSITE" id="PS50004"/>
    </source>
</evidence>
<dbReference type="Ensembl" id="ENSAPOT00000029832.1">
    <property type="protein sequence ID" value="ENSAPOP00000019845.1"/>
    <property type="gene ID" value="ENSAPOG00000023325.1"/>
</dbReference>
<dbReference type="InterPro" id="IPR043549">
    <property type="entry name" value="C2C4C/C2C4D"/>
</dbReference>
<feature type="region of interest" description="Disordered" evidence="1">
    <location>
        <begin position="258"/>
        <end position="284"/>
    </location>
</feature>
<dbReference type="Gene3D" id="2.60.40.150">
    <property type="entry name" value="C2 domain"/>
    <property type="match status" value="1"/>
</dbReference>
<dbReference type="InterPro" id="IPR000008">
    <property type="entry name" value="C2_dom"/>
</dbReference>
<name>A0A3Q1GRN4_9TELE</name>
<evidence type="ECO:0000313" key="4">
    <source>
        <dbReference type="Proteomes" id="UP000257200"/>
    </source>
</evidence>
<dbReference type="Pfam" id="PF00168">
    <property type="entry name" value="C2"/>
    <property type="match status" value="1"/>
</dbReference>
<reference evidence="3" key="1">
    <citation type="submission" date="2025-08" db="UniProtKB">
        <authorList>
            <consortium name="Ensembl"/>
        </authorList>
    </citation>
    <scope>IDENTIFICATION</scope>
</reference>
<dbReference type="STRING" id="80966.ENSAPOP00000019845"/>
<dbReference type="AlphaFoldDB" id="A0A3Q1GRN4"/>
<dbReference type="CDD" id="cd00030">
    <property type="entry name" value="C2"/>
    <property type="match status" value="1"/>
</dbReference>
<evidence type="ECO:0000256" key="1">
    <source>
        <dbReference type="SAM" id="MobiDB-lite"/>
    </source>
</evidence>
<accession>A0A3Q1GRN4</accession>
<protein>
    <submittedName>
        <fullName evidence="3">C2 calcium-dependent domain-containing protein 4C-like</fullName>
    </submittedName>
</protein>
<dbReference type="InterPro" id="IPR035892">
    <property type="entry name" value="C2_domain_sf"/>
</dbReference>
<dbReference type="Proteomes" id="UP000257200">
    <property type="component" value="Unplaced"/>
</dbReference>
<dbReference type="GeneTree" id="ENSGT00940000161259"/>
<dbReference type="InParanoid" id="A0A3Q1GRN4"/>
<evidence type="ECO:0000313" key="3">
    <source>
        <dbReference type="Ensembl" id="ENSAPOP00000019845.1"/>
    </source>
</evidence>
<feature type="compositionally biased region" description="Polar residues" evidence="1">
    <location>
        <begin position="272"/>
        <end position="284"/>
    </location>
</feature>
<dbReference type="PROSITE" id="PS50004">
    <property type="entry name" value="C2"/>
    <property type="match status" value="1"/>
</dbReference>
<organism evidence="3 4">
    <name type="scientific">Acanthochromis polyacanthus</name>
    <name type="common">spiny chromis</name>
    <dbReference type="NCBI Taxonomy" id="80966"/>
    <lineage>
        <taxon>Eukaryota</taxon>
        <taxon>Metazoa</taxon>
        <taxon>Chordata</taxon>
        <taxon>Craniata</taxon>
        <taxon>Vertebrata</taxon>
        <taxon>Euteleostomi</taxon>
        <taxon>Actinopterygii</taxon>
        <taxon>Neopterygii</taxon>
        <taxon>Teleostei</taxon>
        <taxon>Neoteleostei</taxon>
        <taxon>Acanthomorphata</taxon>
        <taxon>Ovalentaria</taxon>
        <taxon>Pomacentridae</taxon>
        <taxon>Acanthochromis</taxon>
    </lineage>
</organism>
<dbReference type="SMART" id="SM00239">
    <property type="entry name" value="C2"/>
    <property type="match status" value="1"/>
</dbReference>
<proteinExistence type="predicted"/>